<feature type="chain" id="PRO_5040923122" evidence="1">
    <location>
        <begin position="28"/>
        <end position="139"/>
    </location>
</feature>
<gene>
    <name evidence="2" type="ORF">NZH93_08955</name>
</gene>
<accession>A0A9X2VHY5</accession>
<dbReference type="Pfam" id="PF03995">
    <property type="entry name" value="Inhibitor_I36"/>
    <property type="match status" value="1"/>
</dbReference>
<reference evidence="2" key="1">
    <citation type="submission" date="2022-08" db="EMBL/GenBank/DDBJ databases">
        <authorList>
            <person name="Tistechok S."/>
            <person name="Samborskyy M."/>
            <person name="Roman I."/>
        </authorList>
    </citation>
    <scope>NUCLEOTIDE SEQUENCE</scope>
    <source>
        <strain evidence="2">DSM 103496</strain>
    </source>
</reference>
<comment type="caution">
    <text evidence="2">The sequence shown here is derived from an EMBL/GenBank/DDBJ whole genome shotgun (WGS) entry which is preliminary data.</text>
</comment>
<keyword evidence="1" id="KW-0732">Signal</keyword>
<protein>
    <submittedName>
        <fullName evidence="2">Peptidase inhibitor family I36 protein</fullName>
    </submittedName>
</protein>
<dbReference type="EMBL" id="JANYMP010000003">
    <property type="protein sequence ID" value="MCS7476980.1"/>
    <property type="molecule type" value="Genomic_DNA"/>
</dbReference>
<evidence type="ECO:0000313" key="3">
    <source>
        <dbReference type="Proteomes" id="UP001141259"/>
    </source>
</evidence>
<keyword evidence="3" id="KW-1185">Reference proteome</keyword>
<name>A0A9X2VHY5_9PSEU</name>
<proteinExistence type="predicted"/>
<organism evidence="2 3">
    <name type="scientific">Umezawaea endophytica</name>
    <dbReference type="NCBI Taxonomy" id="1654476"/>
    <lineage>
        <taxon>Bacteria</taxon>
        <taxon>Bacillati</taxon>
        <taxon>Actinomycetota</taxon>
        <taxon>Actinomycetes</taxon>
        <taxon>Pseudonocardiales</taxon>
        <taxon>Pseudonocardiaceae</taxon>
        <taxon>Umezawaea</taxon>
    </lineage>
</organism>
<dbReference type="AlphaFoldDB" id="A0A9X2VHY5"/>
<dbReference type="Proteomes" id="UP001141259">
    <property type="component" value="Unassembled WGS sequence"/>
</dbReference>
<dbReference type="Gene3D" id="2.60.20.10">
    <property type="entry name" value="Crystallins"/>
    <property type="match status" value="1"/>
</dbReference>
<sequence length="139" mass="14963">MKRAIRTSVALGGTIALLMSLVPAASAATARNGICDDYEFCLYHGPDFTGSISDFGYGSIPTYGKSQPDCYEFKGSGTGQYQCVKNNAKSARNRTHIYVVKVFYNSDYKGTNFTFNPGGAANLGSLSMQNASHLFELVS</sequence>
<evidence type="ECO:0000256" key="1">
    <source>
        <dbReference type="SAM" id="SignalP"/>
    </source>
</evidence>
<dbReference type="RefSeq" id="WP_259622493.1">
    <property type="nucleotide sequence ID" value="NZ_JANYMP010000003.1"/>
</dbReference>
<feature type="signal peptide" evidence="1">
    <location>
        <begin position="1"/>
        <end position="27"/>
    </location>
</feature>
<evidence type="ECO:0000313" key="2">
    <source>
        <dbReference type="EMBL" id="MCS7476980.1"/>
    </source>
</evidence>